<reference evidence="1 2" key="1">
    <citation type="submission" date="2016-10" db="EMBL/GenBank/DDBJ databases">
        <authorList>
            <person name="de Groot N.N."/>
        </authorList>
    </citation>
    <scope>NUCLEOTIDE SEQUENCE [LARGE SCALE GENOMIC DNA]</scope>
    <source>
        <strain evidence="1 2">DSM 25232</strain>
    </source>
</reference>
<keyword evidence="2" id="KW-1185">Reference proteome</keyword>
<dbReference type="OrthoDB" id="275225at2"/>
<dbReference type="RefSeq" id="WP_091412803.1">
    <property type="nucleotide sequence ID" value="NZ_FOAB01000013.1"/>
</dbReference>
<accession>A0A1H7X4Q2</accession>
<evidence type="ECO:0000313" key="1">
    <source>
        <dbReference type="EMBL" id="SEM28641.1"/>
    </source>
</evidence>
<dbReference type="AlphaFoldDB" id="A0A1H7X4Q2"/>
<sequence>MDLSKKTVTEFTNIKKTKIVDGIYPELIEYIHQYCYEFNTNLEKKARNHNIGMLKFGNRENLHPKLIEVRDRHITTDKNVLKLLENGFEEFKVKTATRIYKEHRNELNLNLCPKCKKIARTPNAKQCRFCSYDWH</sequence>
<organism evidence="1 2">
    <name type="scientific">Aquimarina amphilecti</name>
    <dbReference type="NCBI Taxonomy" id="1038014"/>
    <lineage>
        <taxon>Bacteria</taxon>
        <taxon>Pseudomonadati</taxon>
        <taxon>Bacteroidota</taxon>
        <taxon>Flavobacteriia</taxon>
        <taxon>Flavobacteriales</taxon>
        <taxon>Flavobacteriaceae</taxon>
        <taxon>Aquimarina</taxon>
    </lineage>
</organism>
<evidence type="ECO:0000313" key="2">
    <source>
        <dbReference type="Proteomes" id="UP000198521"/>
    </source>
</evidence>
<dbReference type="Proteomes" id="UP000198521">
    <property type="component" value="Unassembled WGS sequence"/>
</dbReference>
<dbReference type="STRING" id="1038014.SAMN04487910_4628"/>
<proteinExistence type="predicted"/>
<name>A0A1H7X4Q2_AQUAM</name>
<gene>
    <name evidence="1" type="ORF">SAMN04487910_4628</name>
</gene>
<dbReference type="EMBL" id="FOAB01000013">
    <property type="protein sequence ID" value="SEM28641.1"/>
    <property type="molecule type" value="Genomic_DNA"/>
</dbReference>
<protein>
    <submittedName>
        <fullName evidence="1">Uncharacterized protein</fullName>
    </submittedName>
</protein>